<keyword evidence="1" id="KW-0808">Transferase</keyword>
<sequence>MSIITISRGSYSMGKTVAEKVAQRLNFDIISRDVLLDASNHFNVPEIKLINAIHDAPKILDRYSRSKNAYIAYIRSSLVERALNDNLVYHGLAGHLLLKGIPHVLKVRITENLEGRIANMVKRDKISPQEARSLILADDSQRRKWTRSLYGEDTRDTALYDLSICIDKLSIDNAVDFICQAAGTKGLQTTEQGRQEIADLAVACRVKAALVDEFPNLGVACEYGNVLIYMKGRDSASGKLVKKLNNIRNNIKGINHLETHAGVEFPLDAI</sequence>
<dbReference type="STRING" id="177437.HRM2_07130"/>
<dbReference type="Pfam" id="PF13189">
    <property type="entry name" value="Cytidylate_kin2"/>
    <property type="match status" value="1"/>
</dbReference>
<dbReference type="InterPro" id="IPR027417">
    <property type="entry name" value="P-loop_NTPase"/>
</dbReference>
<protein>
    <submittedName>
        <fullName evidence="1">Cmk4</fullName>
        <ecNumber evidence="1">2.7.4.14</ecNumber>
    </submittedName>
</protein>
<organism evidence="1 2">
    <name type="scientific">Desulforapulum autotrophicum (strain ATCC 43914 / DSM 3382 / VKM B-1955 / HRM2)</name>
    <name type="common">Desulfobacterium autotrophicum</name>
    <dbReference type="NCBI Taxonomy" id="177437"/>
    <lineage>
        <taxon>Bacteria</taxon>
        <taxon>Pseudomonadati</taxon>
        <taxon>Thermodesulfobacteriota</taxon>
        <taxon>Desulfobacteria</taxon>
        <taxon>Desulfobacterales</taxon>
        <taxon>Desulfobacteraceae</taxon>
        <taxon>Desulforapulum</taxon>
    </lineage>
</organism>
<dbReference type="EMBL" id="CP001087">
    <property type="protein sequence ID" value="ACN13827.1"/>
    <property type="molecule type" value="Genomic_DNA"/>
</dbReference>
<keyword evidence="2" id="KW-1185">Reference proteome</keyword>
<dbReference type="Proteomes" id="UP000000442">
    <property type="component" value="Chromosome"/>
</dbReference>
<dbReference type="AlphaFoldDB" id="C0QJH4"/>
<dbReference type="EC" id="2.7.4.14" evidence="1"/>
<evidence type="ECO:0000313" key="2">
    <source>
        <dbReference type="Proteomes" id="UP000000442"/>
    </source>
</evidence>
<dbReference type="KEGG" id="dat:HRM2_07130"/>
<dbReference type="GO" id="GO:0016740">
    <property type="term" value="F:transferase activity"/>
    <property type="evidence" value="ECO:0007669"/>
    <property type="project" value="UniProtKB-KW"/>
</dbReference>
<dbReference type="eggNOG" id="COG1102">
    <property type="taxonomic scope" value="Bacteria"/>
</dbReference>
<dbReference type="Gene3D" id="3.40.50.300">
    <property type="entry name" value="P-loop containing nucleotide triphosphate hydrolases"/>
    <property type="match status" value="1"/>
</dbReference>
<evidence type="ECO:0000313" key="1">
    <source>
        <dbReference type="EMBL" id="ACN13827.1"/>
    </source>
</evidence>
<name>C0QJH4_DESAH</name>
<gene>
    <name evidence="1" type="primary">cmk4</name>
    <name evidence="1" type="ordered locus">HRM2_07130</name>
</gene>
<dbReference type="OrthoDB" id="5416804at2"/>
<dbReference type="RefSeq" id="WP_012663075.1">
    <property type="nucleotide sequence ID" value="NC_012108.1"/>
</dbReference>
<dbReference type="HOGENOM" id="CLU_065155_0_1_7"/>
<accession>C0QJH4</accession>
<proteinExistence type="predicted"/>
<reference evidence="1 2" key="1">
    <citation type="journal article" date="2009" name="Environ. Microbiol.">
        <title>Genome sequence of Desulfobacterium autotrophicum HRM2, a marine sulfate reducer oxidizing organic carbon completely to carbon dioxide.</title>
        <authorList>
            <person name="Strittmatter A.W."/>
            <person name="Liesegang H."/>
            <person name="Rabus R."/>
            <person name="Decker I."/>
            <person name="Amann J."/>
            <person name="Andres S."/>
            <person name="Henne A."/>
            <person name="Fricke W.F."/>
            <person name="Martinez-Arias R."/>
            <person name="Bartels D."/>
            <person name="Goesmann A."/>
            <person name="Krause L."/>
            <person name="Puehler A."/>
            <person name="Klenk H.P."/>
            <person name="Richter M."/>
            <person name="Schuler M."/>
            <person name="Gloeckner F.O."/>
            <person name="Meyerdierks A."/>
            <person name="Gottschalk G."/>
            <person name="Amann R."/>
        </authorList>
    </citation>
    <scope>NUCLEOTIDE SEQUENCE [LARGE SCALE GENOMIC DNA]</scope>
    <source>
        <strain evidence="2">ATCC 43914 / DSM 3382 / HRM2</strain>
    </source>
</reference>